<keyword evidence="3" id="KW-0378">Hydrolase</keyword>
<evidence type="ECO:0000313" key="4">
    <source>
        <dbReference type="Proteomes" id="UP000261811"/>
    </source>
</evidence>
<dbReference type="InterPro" id="IPR018114">
    <property type="entry name" value="TRYPSIN_HIS"/>
</dbReference>
<evidence type="ECO:0000256" key="1">
    <source>
        <dbReference type="ARBA" id="ARBA00022729"/>
    </source>
</evidence>
<dbReference type="Pfam" id="PF13365">
    <property type="entry name" value="Trypsin_2"/>
    <property type="match status" value="1"/>
</dbReference>
<name>A0A372JNG3_9ACTN</name>
<dbReference type="Proteomes" id="UP000261811">
    <property type="component" value="Unassembled WGS sequence"/>
</dbReference>
<dbReference type="EMBL" id="QURH01000222">
    <property type="protein sequence ID" value="RFU41294.1"/>
    <property type="molecule type" value="Genomic_DNA"/>
</dbReference>
<feature type="compositionally biased region" description="Low complexity" evidence="2">
    <location>
        <begin position="58"/>
        <end position="68"/>
    </location>
</feature>
<keyword evidence="4" id="KW-1185">Reference proteome</keyword>
<dbReference type="PANTHER" id="PTHR15462:SF8">
    <property type="entry name" value="SERINE PROTEASE"/>
    <property type="match status" value="1"/>
</dbReference>
<keyword evidence="1" id="KW-0732">Signal</keyword>
<dbReference type="Gene3D" id="2.40.10.10">
    <property type="entry name" value="Trypsin-like serine proteases"/>
    <property type="match status" value="2"/>
</dbReference>
<dbReference type="PROSITE" id="PS00134">
    <property type="entry name" value="TRYPSIN_HIS"/>
    <property type="match status" value="1"/>
</dbReference>
<accession>A0A372JNG3</accession>
<keyword evidence="3" id="KW-0645">Protease</keyword>
<gene>
    <name evidence="3" type="ORF">DZF91_12630</name>
</gene>
<dbReference type="InterPro" id="IPR043504">
    <property type="entry name" value="Peptidase_S1_PA_chymotrypsin"/>
</dbReference>
<dbReference type="InterPro" id="IPR009003">
    <property type="entry name" value="Peptidase_S1_PA"/>
</dbReference>
<dbReference type="InterPro" id="IPR050966">
    <property type="entry name" value="Glutamyl_endopeptidase"/>
</dbReference>
<sequence>MGLFRRTREDRVARRSYPVLTAAAVLAGLAIVSWPPSAGGGAAQAAREARPVGDTARSVRPPESSSRSFDGLPAVGALFDLDDDGKLTDHTCTGSVVKSPSRNLVLTAAHCIGGGSRRGNIGMAFAPGYHDGQTPYGVWRAVALYDPPEWASGSDPDADIAFLEVTDADGGGKRVQDVTGAMALEADGPVSGQARVVGYPSGDERPVACRNRVEPYSTTQLRFTCAGFPNGTSGGPFLAGDDEKTVVGVIGGHEGGGSTDDVSYSVIFGSKVKDLYQTASASSAAHSKS</sequence>
<evidence type="ECO:0000256" key="2">
    <source>
        <dbReference type="SAM" id="MobiDB-lite"/>
    </source>
</evidence>
<dbReference type="SUPFAM" id="SSF50494">
    <property type="entry name" value="Trypsin-like serine proteases"/>
    <property type="match status" value="1"/>
</dbReference>
<dbReference type="GO" id="GO:0006508">
    <property type="term" value="P:proteolysis"/>
    <property type="evidence" value="ECO:0007669"/>
    <property type="project" value="UniProtKB-KW"/>
</dbReference>
<proteinExistence type="predicted"/>
<evidence type="ECO:0000313" key="3">
    <source>
        <dbReference type="EMBL" id="RFU41294.1"/>
    </source>
</evidence>
<comment type="caution">
    <text evidence="3">The sequence shown here is derived from an EMBL/GenBank/DDBJ whole genome shotgun (WGS) entry which is preliminary data.</text>
</comment>
<dbReference type="GO" id="GO:0004252">
    <property type="term" value="F:serine-type endopeptidase activity"/>
    <property type="evidence" value="ECO:0007669"/>
    <property type="project" value="InterPro"/>
</dbReference>
<organism evidence="3 4">
    <name type="scientific">Actinomadura logoneensis</name>
    <dbReference type="NCBI Taxonomy" id="2293572"/>
    <lineage>
        <taxon>Bacteria</taxon>
        <taxon>Bacillati</taxon>
        <taxon>Actinomycetota</taxon>
        <taxon>Actinomycetes</taxon>
        <taxon>Streptosporangiales</taxon>
        <taxon>Thermomonosporaceae</taxon>
        <taxon>Actinomadura</taxon>
    </lineage>
</organism>
<dbReference type="AlphaFoldDB" id="A0A372JNG3"/>
<feature type="region of interest" description="Disordered" evidence="2">
    <location>
        <begin position="40"/>
        <end position="70"/>
    </location>
</feature>
<dbReference type="PANTHER" id="PTHR15462">
    <property type="entry name" value="SERINE PROTEASE"/>
    <property type="match status" value="1"/>
</dbReference>
<protein>
    <submittedName>
        <fullName evidence="3">Serine protease</fullName>
    </submittedName>
</protein>
<reference evidence="3 4" key="1">
    <citation type="submission" date="2018-08" db="EMBL/GenBank/DDBJ databases">
        <title>Actinomadura jelena sp. nov., a novel Actinomycete isolated from soil in Chad.</title>
        <authorList>
            <person name="Shi L."/>
        </authorList>
    </citation>
    <scope>NUCLEOTIDE SEQUENCE [LARGE SCALE GENOMIC DNA]</scope>
    <source>
        <strain evidence="3 4">NEAU-G17</strain>
    </source>
</reference>